<dbReference type="EMBL" id="LAZR01000486">
    <property type="protein sequence ID" value="KKN66957.1"/>
    <property type="molecule type" value="Genomic_DNA"/>
</dbReference>
<dbReference type="GO" id="GO:0006231">
    <property type="term" value="P:dTMP biosynthetic process"/>
    <property type="evidence" value="ECO:0007669"/>
    <property type="project" value="InterPro"/>
</dbReference>
<dbReference type="GO" id="GO:0050660">
    <property type="term" value="F:flavin adenine dinucleotide binding"/>
    <property type="evidence" value="ECO:0007669"/>
    <property type="project" value="InterPro"/>
</dbReference>
<dbReference type="PANTHER" id="PTHR34934">
    <property type="entry name" value="FLAVIN-DEPENDENT THYMIDYLATE SYNTHASE"/>
    <property type="match status" value="1"/>
</dbReference>
<dbReference type="Gene3D" id="3.30.1360.170">
    <property type="match status" value="1"/>
</dbReference>
<dbReference type="CDD" id="cd20175">
    <property type="entry name" value="ThyX"/>
    <property type="match status" value="1"/>
</dbReference>
<organism evidence="1">
    <name type="scientific">marine sediment metagenome</name>
    <dbReference type="NCBI Taxonomy" id="412755"/>
    <lineage>
        <taxon>unclassified sequences</taxon>
        <taxon>metagenomes</taxon>
        <taxon>ecological metagenomes</taxon>
    </lineage>
</organism>
<dbReference type="InterPro" id="IPR003669">
    <property type="entry name" value="Thymidylate_synthase_ThyX"/>
</dbReference>
<dbReference type="GO" id="GO:0050797">
    <property type="term" value="F:thymidylate synthase (FAD) activity"/>
    <property type="evidence" value="ECO:0007669"/>
    <property type="project" value="InterPro"/>
</dbReference>
<name>A0A0F9SWH5_9ZZZZ</name>
<proteinExistence type="predicted"/>
<sequence>MIYQRTLVSKKFGEYRVEIVSPPVAEVHLISHSAYPEDVVHLTTRGYKGIYNFDPKHRYNEYSIDDAFDDIVKTKLQTPLEMLDIVWLLNNVSRTFTHQLVRYRIGTAFVQESMRFFGAKQVYRILYKGEEELFERYANTAVIAVTAYVELIEKGVPSEVARGILPADTLTNIFFKCSFRTLQNVIFPQRLCCQVQPGEWQFILRKMRAIIKEEMGTHLEELLRAPYERGEPCGYRASFDRPCKWQKES</sequence>
<protein>
    <recommendedName>
        <fullName evidence="2">Thymidylate synthase (FAD)</fullName>
    </recommendedName>
</protein>
<accession>A0A0F9SWH5</accession>
<dbReference type="InterPro" id="IPR036098">
    <property type="entry name" value="Thymidylate_synthase_ThyX_sf"/>
</dbReference>
<evidence type="ECO:0000313" key="1">
    <source>
        <dbReference type="EMBL" id="KKN66957.1"/>
    </source>
</evidence>
<dbReference type="PROSITE" id="PS51331">
    <property type="entry name" value="THYX"/>
    <property type="match status" value="1"/>
</dbReference>
<dbReference type="GO" id="GO:0070402">
    <property type="term" value="F:NADPH binding"/>
    <property type="evidence" value="ECO:0007669"/>
    <property type="project" value="TreeGrafter"/>
</dbReference>
<dbReference type="Pfam" id="PF02511">
    <property type="entry name" value="Thy1"/>
    <property type="match status" value="1"/>
</dbReference>
<comment type="caution">
    <text evidence="1">The sequence shown here is derived from an EMBL/GenBank/DDBJ whole genome shotgun (WGS) entry which is preliminary data.</text>
</comment>
<dbReference type="AlphaFoldDB" id="A0A0F9SWH5"/>
<dbReference type="SUPFAM" id="SSF69796">
    <property type="entry name" value="Thymidylate synthase-complementing protein Thy1"/>
    <property type="match status" value="1"/>
</dbReference>
<dbReference type="GO" id="GO:0004799">
    <property type="term" value="F:thymidylate synthase activity"/>
    <property type="evidence" value="ECO:0007669"/>
    <property type="project" value="TreeGrafter"/>
</dbReference>
<dbReference type="PANTHER" id="PTHR34934:SF1">
    <property type="entry name" value="FLAVIN-DEPENDENT THYMIDYLATE SYNTHASE"/>
    <property type="match status" value="1"/>
</dbReference>
<gene>
    <name evidence="1" type="ORF">LCGC14_0466370</name>
</gene>
<reference evidence="1" key="1">
    <citation type="journal article" date="2015" name="Nature">
        <title>Complex archaea that bridge the gap between prokaryotes and eukaryotes.</title>
        <authorList>
            <person name="Spang A."/>
            <person name="Saw J.H."/>
            <person name="Jorgensen S.L."/>
            <person name="Zaremba-Niedzwiedzka K."/>
            <person name="Martijn J."/>
            <person name="Lind A.E."/>
            <person name="van Eijk R."/>
            <person name="Schleper C."/>
            <person name="Guy L."/>
            <person name="Ettema T.J."/>
        </authorList>
    </citation>
    <scope>NUCLEOTIDE SEQUENCE</scope>
</reference>
<evidence type="ECO:0008006" key="2">
    <source>
        <dbReference type="Google" id="ProtNLM"/>
    </source>
</evidence>